<proteinExistence type="predicted"/>
<evidence type="ECO:0000256" key="1">
    <source>
        <dbReference type="SAM" id="MobiDB-lite"/>
    </source>
</evidence>
<organism evidence="2 3">
    <name type="scientific">Exophiala dermatitidis (strain ATCC 34100 / CBS 525.76 / NIH/UT8656)</name>
    <name type="common">Black yeast</name>
    <name type="synonym">Wangiella dermatitidis</name>
    <dbReference type="NCBI Taxonomy" id="858893"/>
    <lineage>
        <taxon>Eukaryota</taxon>
        <taxon>Fungi</taxon>
        <taxon>Dikarya</taxon>
        <taxon>Ascomycota</taxon>
        <taxon>Pezizomycotina</taxon>
        <taxon>Eurotiomycetes</taxon>
        <taxon>Chaetothyriomycetidae</taxon>
        <taxon>Chaetothyriales</taxon>
        <taxon>Herpotrichiellaceae</taxon>
        <taxon>Exophiala</taxon>
    </lineage>
</organism>
<dbReference type="Proteomes" id="UP000007304">
    <property type="component" value="Unassembled WGS sequence"/>
</dbReference>
<dbReference type="HOGENOM" id="CLU_2306132_0_0_1"/>
<protein>
    <submittedName>
        <fullName evidence="2">Uncharacterized protein</fullName>
    </submittedName>
</protein>
<dbReference type="EMBL" id="JH226134">
    <property type="protein sequence ID" value="EHY58356.1"/>
    <property type="molecule type" value="Genomic_DNA"/>
</dbReference>
<dbReference type="GeneID" id="20311007"/>
<dbReference type="VEuPathDB" id="FungiDB:HMPREF1120_06368"/>
<dbReference type="AlphaFoldDB" id="H6C3Z1"/>
<sequence>MRLNPGVEGGVRQDAGSQEAEQSVYQMEDQDRIAKDHKVQDCTVFQYQLAAVPEEGGHDECLAWMVPVGRSGRLRLTGAVGRVIGGWRRGRDAWPGNGSC</sequence>
<accession>H6C3Z1</accession>
<evidence type="ECO:0000313" key="2">
    <source>
        <dbReference type="EMBL" id="EHY58356.1"/>
    </source>
</evidence>
<feature type="compositionally biased region" description="Polar residues" evidence="1">
    <location>
        <begin position="15"/>
        <end position="25"/>
    </location>
</feature>
<evidence type="ECO:0000313" key="3">
    <source>
        <dbReference type="Proteomes" id="UP000007304"/>
    </source>
</evidence>
<name>H6C3Z1_EXODN</name>
<keyword evidence="3" id="KW-1185">Reference proteome</keyword>
<reference evidence="2" key="1">
    <citation type="submission" date="2011-07" db="EMBL/GenBank/DDBJ databases">
        <title>The Genome Sequence of Exophiala (Wangiella) dermatitidis NIH/UT8656.</title>
        <authorList>
            <consortium name="The Broad Institute Genome Sequencing Platform"/>
            <person name="Cuomo C."/>
            <person name="Wang Z."/>
            <person name="Hunicke-Smith S."/>
            <person name="Szanislo P.J."/>
            <person name="Earl A."/>
            <person name="Young S.K."/>
            <person name="Zeng Q."/>
            <person name="Gargeya S."/>
            <person name="Fitzgerald M."/>
            <person name="Haas B."/>
            <person name="Abouelleil A."/>
            <person name="Alvarado L."/>
            <person name="Arachchi H.M."/>
            <person name="Berlin A."/>
            <person name="Brown A."/>
            <person name="Chapman S.B."/>
            <person name="Chen Z."/>
            <person name="Dunbar C."/>
            <person name="Freedman E."/>
            <person name="Gearin G."/>
            <person name="Gellesch M."/>
            <person name="Goldberg J."/>
            <person name="Griggs A."/>
            <person name="Gujja S."/>
            <person name="Heiman D."/>
            <person name="Howarth C."/>
            <person name="Larson L."/>
            <person name="Lui A."/>
            <person name="MacDonald P.J.P."/>
            <person name="Montmayeur A."/>
            <person name="Murphy C."/>
            <person name="Neiman D."/>
            <person name="Pearson M."/>
            <person name="Priest M."/>
            <person name="Roberts A."/>
            <person name="Saif S."/>
            <person name="Shea T."/>
            <person name="Shenoy N."/>
            <person name="Sisk P."/>
            <person name="Stolte C."/>
            <person name="Sykes S."/>
            <person name="Wortman J."/>
            <person name="Nusbaum C."/>
            <person name="Birren B."/>
        </authorList>
    </citation>
    <scope>NUCLEOTIDE SEQUENCE</scope>
    <source>
        <strain evidence="2">NIH/UT8656</strain>
    </source>
</reference>
<feature type="region of interest" description="Disordered" evidence="1">
    <location>
        <begin position="1"/>
        <end position="29"/>
    </location>
</feature>
<dbReference type="InParanoid" id="H6C3Z1"/>
<dbReference type="RefSeq" id="XP_009158817.1">
    <property type="nucleotide sequence ID" value="XM_009160569.1"/>
</dbReference>
<gene>
    <name evidence="2" type="ORF">HMPREF1120_06368</name>
</gene>